<organism evidence="1 2">
    <name type="scientific">Rhizobium metallidurans</name>
    <dbReference type="NCBI Taxonomy" id="1265931"/>
    <lineage>
        <taxon>Bacteria</taxon>
        <taxon>Pseudomonadati</taxon>
        <taxon>Pseudomonadota</taxon>
        <taxon>Alphaproteobacteria</taxon>
        <taxon>Hyphomicrobiales</taxon>
        <taxon>Rhizobiaceae</taxon>
        <taxon>Rhizobium/Agrobacterium group</taxon>
        <taxon>Rhizobium</taxon>
    </lineage>
</organism>
<gene>
    <name evidence="1" type="ORF">GGQ67_004201</name>
</gene>
<dbReference type="EMBL" id="JACIDW010000018">
    <property type="protein sequence ID" value="MBB3966514.1"/>
    <property type="molecule type" value="Genomic_DNA"/>
</dbReference>
<reference evidence="1 2" key="1">
    <citation type="submission" date="2020-08" db="EMBL/GenBank/DDBJ databases">
        <title>Genomic Encyclopedia of Type Strains, Phase IV (KMG-IV): sequencing the most valuable type-strain genomes for metagenomic binning, comparative biology and taxonomic classification.</title>
        <authorList>
            <person name="Goeker M."/>
        </authorList>
    </citation>
    <scope>NUCLEOTIDE SEQUENCE [LARGE SCALE GENOMIC DNA]</scope>
    <source>
        <strain evidence="1 2">DSM 26575</strain>
    </source>
</reference>
<keyword evidence="2" id="KW-1185">Reference proteome</keyword>
<evidence type="ECO:0000313" key="1">
    <source>
        <dbReference type="EMBL" id="MBB3966514.1"/>
    </source>
</evidence>
<evidence type="ECO:0000313" key="2">
    <source>
        <dbReference type="Proteomes" id="UP000582090"/>
    </source>
</evidence>
<dbReference type="Proteomes" id="UP000582090">
    <property type="component" value="Unassembled WGS sequence"/>
</dbReference>
<proteinExistence type="predicted"/>
<dbReference type="AlphaFoldDB" id="A0A7W6CXZ2"/>
<sequence>MDFNPIAMPLCLAIRGNHVHAIHYPFQSLVVHA</sequence>
<protein>
    <submittedName>
        <fullName evidence="1">Uncharacterized protein</fullName>
    </submittedName>
</protein>
<comment type="caution">
    <text evidence="1">The sequence shown here is derived from an EMBL/GenBank/DDBJ whole genome shotgun (WGS) entry which is preliminary data.</text>
</comment>
<accession>A0A7W6CXZ2</accession>
<name>A0A7W6CXZ2_9HYPH</name>